<sequence>MVTGRATSTVVDVTVFLLLVGAAATAVVGAVTVDPPEAANPAADSAELLATSTASVEYALDSPGRPPEWTANATARHRRTAHGTIAELLAESAMSGVTVHGERLSTAGRGFERAVANTTRERLSESGRQTSVRVRWEPYPGAPVRATTRVGEQPPPSADVRTATVSVASPMANATSRARRGAHEAGYLGVAVVVASTVVEGLFPPSQARLALRGDYPGDRLMAARYRQMARLTDADGLPLDSESAADLNARLTVHLAGDLAADMRQRFDTPAAAARAVHTERVRVTVRTWSA</sequence>
<evidence type="ECO:0000313" key="1">
    <source>
        <dbReference type="EMBL" id="GGN85348.1"/>
    </source>
</evidence>
<dbReference type="Proteomes" id="UP000605784">
    <property type="component" value="Unassembled WGS sequence"/>
</dbReference>
<dbReference type="AlphaFoldDB" id="A0A830GIC8"/>
<name>A0A830GIC8_9EURY</name>
<accession>A0A830GIC8</accession>
<reference evidence="1" key="2">
    <citation type="submission" date="2020-09" db="EMBL/GenBank/DDBJ databases">
        <authorList>
            <person name="Sun Q."/>
            <person name="Ohkuma M."/>
        </authorList>
    </citation>
    <scope>NUCLEOTIDE SEQUENCE</scope>
    <source>
        <strain evidence="1">JCM 17820</strain>
    </source>
</reference>
<dbReference type="InterPro" id="IPR055708">
    <property type="entry name" value="DUF7284"/>
</dbReference>
<organism evidence="1 2">
    <name type="scientific">Haloarcula pellucida</name>
    <dbReference type="NCBI Taxonomy" id="1427151"/>
    <lineage>
        <taxon>Archaea</taxon>
        <taxon>Methanobacteriati</taxon>
        <taxon>Methanobacteriota</taxon>
        <taxon>Stenosarchaea group</taxon>
        <taxon>Halobacteria</taxon>
        <taxon>Halobacteriales</taxon>
        <taxon>Haloarculaceae</taxon>
        <taxon>Haloarcula</taxon>
    </lineage>
</organism>
<proteinExistence type="predicted"/>
<dbReference type="Pfam" id="PF23955">
    <property type="entry name" value="DUF7284"/>
    <property type="match status" value="1"/>
</dbReference>
<protein>
    <submittedName>
        <fullName evidence="1">Uncharacterized protein</fullName>
    </submittedName>
</protein>
<comment type="caution">
    <text evidence="1">The sequence shown here is derived from an EMBL/GenBank/DDBJ whole genome shotgun (WGS) entry which is preliminary data.</text>
</comment>
<gene>
    <name evidence="1" type="ORF">GCM10009030_01680</name>
</gene>
<keyword evidence="2" id="KW-1185">Reference proteome</keyword>
<reference evidence="1" key="1">
    <citation type="journal article" date="2014" name="Int. J. Syst. Evol. Microbiol.">
        <title>Complete genome sequence of Corynebacterium casei LMG S-19264T (=DSM 44701T), isolated from a smear-ripened cheese.</title>
        <authorList>
            <consortium name="US DOE Joint Genome Institute (JGI-PGF)"/>
            <person name="Walter F."/>
            <person name="Albersmeier A."/>
            <person name="Kalinowski J."/>
            <person name="Ruckert C."/>
        </authorList>
    </citation>
    <scope>NUCLEOTIDE SEQUENCE</scope>
    <source>
        <strain evidence="1">JCM 17820</strain>
    </source>
</reference>
<evidence type="ECO:0000313" key="2">
    <source>
        <dbReference type="Proteomes" id="UP000605784"/>
    </source>
</evidence>
<dbReference type="EMBL" id="BMOU01000001">
    <property type="protein sequence ID" value="GGN85348.1"/>
    <property type="molecule type" value="Genomic_DNA"/>
</dbReference>